<proteinExistence type="predicted"/>
<evidence type="ECO:0000313" key="2">
    <source>
        <dbReference type="EMBL" id="CUN60048.1"/>
    </source>
</evidence>
<dbReference type="EMBL" id="CYZT01000004">
    <property type="protein sequence ID" value="CUN60048.1"/>
    <property type="molecule type" value="Genomic_DNA"/>
</dbReference>
<sequence>MSATVNKLVYGDLTFTDDEIQDGEVYDAVALLSDALEIGTINVGLYIRDEETGAALTAFRRNEKLLYYYRDKLRGTYYIESIQRTGKYTYEISANNAVALLEQSNHLGGIYTGQTVDELVAEICTIPYIIQSKFAGIKLYGWLPVATRRANLAQVLFAIGAHAKTDQNGVLRIESLWDGVSNSIPPDRIFWGDKVTYESKVTEVSVLEHQYIKGTEEATLFEGVAEEGDIIQFEEPAYDLVASGFSVQSSGANYAVLSAGTGTLTGKKYVHMTRDLRVPVLEDDVDNVIEVKEATLVSLTNSAAVAQRLAGYYQYIEALDHEVVYGGERPGDVVAFEHPYGGESKGCIKDTAITMGGRLVASEQAVIGYVPHKFETEEVLDERVVLTGSGDYTVPEGVYTLTVVCIQAGTGAQAGFDGESGGSSQLIVTSKNQNAGGSWSDSPEDGGQGGDKGSPGAGGKVYRATIDVAPGQVIHYECGTPGVGGATNGAVGAAGGETTFGDLSSAQGASSEIGYVDPVTEEELAKPGTEGVNGAAGGRGGQASSRRGEYGESGEDVPPNTGGQSGTPYKWSYDNLRSEQVRIYGGGAGGGAALGKNGGPGGGETSGKGAKGGDGASPDPPEAPNKIGTGGNGGHGGGGGGGAGGVFASAEPFEFGGAAGIWITNDGGSAGKGSRGSNGGPGGVILYFGVRKKLVSGPIRDKSGRALLDRLGRRLIV</sequence>
<feature type="region of interest" description="Disordered" evidence="1">
    <location>
        <begin position="595"/>
        <end position="645"/>
    </location>
</feature>
<name>A0A173YBE0_FLAPL</name>
<evidence type="ECO:0000313" key="3">
    <source>
        <dbReference type="Proteomes" id="UP000095746"/>
    </source>
</evidence>
<accession>A0A173YBE0</accession>
<protein>
    <submittedName>
        <fullName evidence="2">Uncharacterized protein</fullName>
    </submittedName>
</protein>
<reference evidence="2 3" key="1">
    <citation type="submission" date="2015-09" db="EMBL/GenBank/DDBJ databases">
        <authorList>
            <consortium name="Pathogen Informatics"/>
        </authorList>
    </citation>
    <scope>NUCLEOTIDE SEQUENCE [LARGE SCALE GENOMIC DNA]</scope>
    <source>
        <strain evidence="2 3">2789STDY5608854</strain>
    </source>
</reference>
<feature type="compositionally biased region" description="Gly residues" evidence="1">
    <location>
        <begin position="446"/>
        <end position="459"/>
    </location>
</feature>
<feature type="compositionally biased region" description="Gly residues" evidence="1">
    <location>
        <begin position="595"/>
        <end position="615"/>
    </location>
</feature>
<evidence type="ECO:0000256" key="1">
    <source>
        <dbReference type="SAM" id="MobiDB-lite"/>
    </source>
</evidence>
<feature type="region of interest" description="Disordered" evidence="1">
    <location>
        <begin position="432"/>
        <end position="461"/>
    </location>
</feature>
<feature type="compositionally biased region" description="Gly residues" evidence="1">
    <location>
        <begin position="628"/>
        <end position="645"/>
    </location>
</feature>
<dbReference type="AlphaFoldDB" id="A0A173YBE0"/>
<gene>
    <name evidence="2" type="ORF">ERS852411_00172</name>
</gene>
<feature type="compositionally biased region" description="Polar residues" evidence="1">
    <location>
        <begin position="432"/>
        <end position="441"/>
    </location>
</feature>
<feature type="region of interest" description="Disordered" evidence="1">
    <location>
        <begin position="525"/>
        <end position="571"/>
    </location>
</feature>
<dbReference type="Proteomes" id="UP000095746">
    <property type="component" value="Unassembled WGS sequence"/>
</dbReference>
<organism evidence="2 3">
    <name type="scientific">Flavonifractor plautii</name>
    <name type="common">Fusobacterium plautii</name>
    <dbReference type="NCBI Taxonomy" id="292800"/>
    <lineage>
        <taxon>Bacteria</taxon>
        <taxon>Bacillati</taxon>
        <taxon>Bacillota</taxon>
        <taxon>Clostridia</taxon>
        <taxon>Eubacteriales</taxon>
        <taxon>Oscillospiraceae</taxon>
        <taxon>Flavonifractor</taxon>
    </lineage>
</organism>